<organism evidence="2 3">
    <name type="scientific">Fragilariopsis cylindrus CCMP1102</name>
    <dbReference type="NCBI Taxonomy" id="635003"/>
    <lineage>
        <taxon>Eukaryota</taxon>
        <taxon>Sar</taxon>
        <taxon>Stramenopiles</taxon>
        <taxon>Ochrophyta</taxon>
        <taxon>Bacillariophyta</taxon>
        <taxon>Bacillariophyceae</taxon>
        <taxon>Bacillariophycidae</taxon>
        <taxon>Bacillariales</taxon>
        <taxon>Bacillariaceae</taxon>
        <taxon>Fragilariopsis</taxon>
    </lineage>
</organism>
<feature type="compositionally biased region" description="Basic residues" evidence="1">
    <location>
        <begin position="16"/>
        <end position="28"/>
    </location>
</feature>
<dbReference type="EMBL" id="KV784355">
    <property type="protein sequence ID" value="OEU20141.1"/>
    <property type="molecule type" value="Genomic_DNA"/>
</dbReference>
<evidence type="ECO:0000313" key="3">
    <source>
        <dbReference type="Proteomes" id="UP000095751"/>
    </source>
</evidence>
<protein>
    <submittedName>
        <fullName evidence="2">Uncharacterized protein</fullName>
    </submittedName>
</protein>
<feature type="region of interest" description="Disordered" evidence="1">
    <location>
        <begin position="1"/>
        <end position="35"/>
    </location>
</feature>
<sequence>MAKKTQTSSKTSATAKKARTAITKKGKKNGGSSTSAADRIVNAVASRRAFGETKANRKLIMGLATILNKKSFDTTILNMKKKKNWIDYDKETVWLTKEGEEHVSPDALVVPKNNDDMQEKIRMDMLKGGKRPCGIFNLMLDGRYYTKADLAEAMGMENNKSFGTYMSTLSQVSEREGGKIRLVDFVFPCGRPCDSK</sequence>
<dbReference type="Proteomes" id="UP000095751">
    <property type="component" value="Unassembled WGS sequence"/>
</dbReference>
<accession>A0A1E7FPQ6</accession>
<dbReference type="InParanoid" id="A0A1E7FPQ6"/>
<evidence type="ECO:0000256" key="1">
    <source>
        <dbReference type="SAM" id="MobiDB-lite"/>
    </source>
</evidence>
<evidence type="ECO:0000313" key="2">
    <source>
        <dbReference type="EMBL" id="OEU20141.1"/>
    </source>
</evidence>
<dbReference type="AlphaFoldDB" id="A0A1E7FPQ6"/>
<keyword evidence="3" id="KW-1185">Reference proteome</keyword>
<feature type="compositionally biased region" description="Low complexity" evidence="1">
    <location>
        <begin position="1"/>
        <end position="15"/>
    </location>
</feature>
<gene>
    <name evidence="2" type="ORF">FRACYDRAFT_236210</name>
</gene>
<dbReference type="KEGG" id="fcy:FRACYDRAFT_236210"/>
<reference evidence="2 3" key="1">
    <citation type="submission" date="2016-09" db="EMBL/GenBank/DDBJ databases">
        <title>Extensive genetic diversity and differential bi-allelic expression allows diatom success in the polar Southern Ocean.</title>
        <authorList>
            <consortium name="DOE Joint Genome Institute"/>
            <person name="Mock T."/>
            <person name="Otillar R.P."/>
            <person name="Strauss J."/>
            <person name="Dupont C."/>
            <person name="Frickenhaus S."/>
            <person name="Maumus F."/>
            <person name="Mcmullan M."/>
            <person name="Sanges R."/>
            <person name="Schmutz J."/>
            <person name="Toseland A."/>
            <person name="Valas R."/>
            <person name="Veluchamy A."/>
            <person name="Ward B.J."/>
            <person name="Allen A."/>
            <person name="Barry K."/>
            <person name="Falciatore A."/>
            <person name="Ferrante M."/>
            <person name="Fortunato A.E."/>
            <person name="Gloeckner G."/>
            <person name="Gruber A."/>
            <person name="Hipkin R."/>
            <person name="Janech M."/>
            <person name="Kroth P."/>
            <person name="Leese F."/>
            <person name="Lindquist E."/>
            <person name="Lyon B.R."/>
            <person name="Martin J."/>
            <person name="Mayer C."/>
            <person name="Parker M."/>
            <person name="Quesneville H."/>
            <person name="Raymond J."/>
            <person name="Uhlig C."/>
            <person name="Valentin K.U."/>
            <person name="Worden A.Z."/>
            <person name="Armbrust E.V."/>
            <person name="Bowler C."/>
            <person name="Green B."/>
            <person name="Moulton V."/>
            <person name="Van Oosterhout C."/>
            <person name="Grigoriev I."/>
        </authorList>
    </citation>
    <scope>NUCLEOTIDE SEQUENCE [LARGE SCALE GENOMIC DNA]</scope>
    <source>
        <strain evidence="2 3">CCMP1102</strain>
    </source>
</reference>
<proteinExistence type="predicted"/>
<dbReference type="OrthoDB" id="41235at2759"/>
<name>A0A1E7FPQ6_9STRA</name>